<feature type="domain" description="YbhG-like alpha-helical hairpin" evidence="4">
    <location>
        <begin position="165"/>
        <end position="263"/>
    </location>
</feature>
<evidence type="ECO:0000256" key="2">
    <source>
        <dbReference type="ARBA" id="ARBA00023054"/>
    </source>
</evidence>
<protein>
    <submittedName>
        <fullName evidence="5">DevB secretion protein</fullName>
    </submittedName>
</protein>
<dbReference type="Gene3D" id="2.40.50.100">
    <property type="match status" value="1"/>
</dbReference>
<dbReference type="STRING" id="211165.GCA_000317285_03467"/>
<reference evidence="5 6" key="1">
    <citation type="journal article" date="2019" name="Genome Biol. Evol.">
        <title>Day and night: Metabolic profiles and evolutionary relationships of six axenic non-marine cyanobacteria.</title>
        <authorList>
            <person name="Will S.E."/>
            <person name="Henke P."/>
            <person name="Boedeker C."/>
            <person name="Huang S."/>
            <person name="Brinkmann H."/>
            <person name="Rohde M."/>
            <person name="Jarek M."/>
            <person name="Friedl T."/>
            <person name="Seufert S."/>
            <person name="Schumacher M."/>
            <person name="Overmann J."/>
            <person name="Neumann-Schaal M."/>
            <person name="Petersen J."/>
        </authorList>
    </citation>
    <scope>NUCLEOTIDE SEQUENCE [LARGE SCALE GENOMIC DNA]</scope>
    <source>
        <strain evidence="5 6">PCC 6912</strain>
    </source>
</reference>
<accession>A0A3S0ZZR3</accession>
<feature type="coiled-coil region" evidence="3">
    <location>
        <begin position="250"/>
        <end position="306"/>
    </location>
</feature>
<evidence type="ECO:0000259" key="4">
    <source>
        <dbReference type="Pfam" id="PF25881"/>
    </source>
</evidence>
<dbReference type="InterPro" id="IPR059052">
    <property type="entry name" value="HH_YbhG-like"/>
</dbReference>
<dbReference type="RefSeq" id="WP_016875969.1">
    <property type="nucleotide sequence ID" value="NZ_AJLN01000093.1"/>
</dbReference>
<comment type="subcellular location">
    <subcellularLocation>
        <location evidence="1">Cell envelope</location>
    </subcellularLocation>
</comment>
<dbReference type="PANTHER" id="PTHR32347:SF27">
    <property type="entry name" value="RND EFFLUX PUMP MEMBRANE FUSION PROTEIN BARREL-SANDWICH DOMAIN-CONTAINING PROTEIN"/>
    <property type="match status" value="1"/>
</dbReference>
<sequence length="434" mass="47267">MLQNSKFEGSFPPKSIFRPSVAIAAIAALSTVGIGVYTVQQSRSAELKAQQQLAQLPEVKTVTALGRLEPKGQVIKLSAPTSADGNRVEQLLVKEGDTVKAGQVVAILDSRDRLSSALDEAKEAVQVAQANLQKIEAGAKQGEIQAQKAGIARLQAERGTEITAQKATIARLQAEKDTEIEAQKATIAQLQAELDNAQAEYQRHQTLYQEGAISASSRDSKRLVWQTAQQQVNQAKANLRRIQTSRQQQLTEAKANLERIQASRQQQIKEGEATLDQIAEVRPVDVAAAQAEVNRAIAAAKRAEANLRQAYVRSPQDGQVFKIYTRPGELVSNDGIAEIGQSKQMYAVVEVYQSDVNKIRPGQKVQIDSDSLSGKLSGTVERIGWQIQRQNVINSDPSSNIDARVVEVHVQLDNASSQKAAKFTNLQVQAVIEI</sequence>
<dbReference type="OrthoDB" id="556614at2"/>
<dbReference type="SUPFAM" id="SSF111369">
    <property type="entry name" value="HlyD-like secretion proteins"/>
    <property type="match status" value="2"/>
</dbReference>
<dbReference type="Pfam" id="PF25881">
    <property type="entry name" value="HH_YBHG"/>
    <property type="match status" value="1"/>
</dbReference>
<keyword evidence="6" id="KW-1185">Reference proteome</keyword>
<dbReference type="NCBIfam" id="TIGR02971">
    <property type="entry name" value="heterocyst_DevB"/>
    <property type="match status" value="2"/>
</dbReference>
<dbReference type="Gene3D" id="2.40.30.170">
    <property type="match status" value="1"/>
</dbReference>
<proteinExistence type="predicted"/>
<dbReference type="AlphaFoldDB" id="A0A3S0ZZR3"/>
<evidence type="ECO:0000313" key="6">
    <source>
        <dbReference type="Proteomes" id="UP000268857"/>
    </source>
</evidence>
<dbReference type="Proteomes" id="UP000268857">
    <property type="component" value="Unassembled WGS sequence"/>
</dbReference>
<keyword evidence="2 3" id="KW-0175">Coiled coil</keyword>
<evidence type="ECO:0000313" key="5">
    <source>
        <dbReference type="EMBL" id="RUR76235.1"/>
    </source>
</evidence>
<dbReference type="GO" id="GO:0030313">
    <property type="term" value="C:cell envelope"/>
    <property type="evidence" value="ECO:0007669"/>
    <property type="project" value="UniProtKB-SubCell"/>
</dbReference>
<evidence type="ECO:0000256" key="1">
    <source>
        <dbReference type="ARBA" id="ARBA00004196"/>
    </source>
</evidence>
<dbReference type="InterPro" id="IPR050465">
    <property type="entry name" value="UPF0194_transport"/>
</dbReference>
<dbReference type="EMBL" id="RSCJ01000021">
    <property type="protein sequence ID" value="RUR76235.1"/>
    <property type="molecule type" value="Genomic_DNA"/>
</dbReference>
<feature type="coiled-coil region" evidence="3">
    <location>
        <begin position="173"/>
        <end position="207"/>
    </location>
</feature>
<evidence type="ECO:0000256" key="3">
    <source>
        <dbReference type="SAM" id="Coils"/>
    </source>
</evidence>
<dbReference type="PANTHER" id="PTHR32347">
    <property type="entry name" value="EFFLUX SYSTEM COMPONENT YKNX-RELATED"/>
    <property type="match status" value="1"/>
</dbReference>
<organism evidence="5 6">
    <name type="scientific">Chlorogloeopsis fritschii PCC 6912</name>
    <dbReference type="NCBI Taxonomy" id="211165"/>
    <lineage>
        <taxon>Bacteria</taxon>
        <taxon>Bacillati</taxon>
        <taxon>Cyanobacteriota</taxon>
        <taxon>Cyanophyceae</taxon>
        <taxon>Nostocales</taxon>
        <taxon>Chlorogloeopsidaceae</taxon>
        <taxon>Chlorogloeopsis</taxon>
    </lineage>
</organism>
<gene>
    <name evidence="5" type="ORF">PCC6912_44070</name>
</gene>
<dbReference type="Gene3D" id="1.10.287.470">
    <property type="entry name" value="Helix hairpin bin"/>
    <property type="match status" value="1"/>
</dbReference>
<comment type="caution">
    <text evidence="5">The sequence shown here is derived from an EMBL/GenBank/DDBJ whole genome shotgun (WGS) entry which is preliminary data.</text>
</comment>
<dbReference type="InterPro" id="IPR014315">
    <property type="entry name" value="ABC_heterocyst_DevB"/>
</dbReference>
<dbReference type="PRINTS" id="PR01490">
    <property type="entry name" value="RTXTOXIND"/>
</dbReference>
<name>A0A3S0ZZR3_CHLFR</name>
<feature type="coiled-coil region" evidence="3">
    <location>
        <begin position="111"/>
        <end position="138"/>
    </location>
</feature>